<organism evidence="2 3">
    <name type="scientific">Fibrella rubiginis</name>
    <dbReference type="NCBI Taxonomy" id="2817060"/>
    <lineage>
        <taxon>Bacteria</taxon>
        <taxon>Pseudomonadati</taxon>
        <taxon>Bacteroidota</taxon>
        <taxon>Cytophagia</taxon>
        <taxon>Cytophagales</taxon>
        <taxon>Spirosomataceae</taxon>
        <taxon>Fibrella</taxon>
    </lineage>
</organism>
<dbReference type="SUPFAM" id="SSF48452">
    <property type="entry name" value="TPR-like"/>
    <property type="match status" value="1"/>
</dbReference>
<dbReference type="InterPro" id="IPR016032">
    <property type="entry name" value="Sig_transdc_resp-reg_C-effctor"/>
</dbReference>
<evidence type="ECO:0008006" key="4">
    <source>
        <dbReference type="Google" id="ProtNLM"/>
    </source>
</evidence>
<dbReference type="GO" id="GO:0003677">
    <property type="term" value="F:DNA binding"/>
    <property type="evidence" value="ECO:0007669"/>
    <property type="project" value="InterPro"/>
</dbReference>
<accession>A0A939K3G4</accession>
<keyword evidence="1" id="KW-0175">Coiled coil</keyword>
<dbReference type="AlphaFoldDB" id="A0A939K3G4"/>
<dbReference type="Proteomes" id="UP000664034">
    <property type="component" value="Unassembled WGS sequence"/>
</dbReference>
<sequence length="592" mass="68289">MLLRGKSYRCLCLNPARPVGLFLSGLFLALPLRAQSFLQRVERALPAERVRMVLYYFDTCRAVTQNQSAAFQMLGQLDAVGQRRHDNQLRRYARMLRDTWVKNKPNRTDRQNADLFLRIAQRADAEGDEQLAGVAEHFTGQYYYLGQDYGSAFQYLLSANGRFRQIGYANVPEIHRYLYELAFNYYYLNDDAKVISLLTEAAHYPAFSPNLHIQAFNTLAMAYTRQQPQSATMVGLAEANYQKAYQLAVTYRDSVWMGIVRGNLGGLYAHQGRWQAALAAFRTDYRLEMRSAGQNGYPNITAVELARSFYELNQLDSCRYYLDEAQRLRQFNSTKDFSQPFQDDVFWQLYYALARRYYQRTGNLPKSDRCADSLLSYQVRIDNRARSRDAALAEQRLLVQQHEAEVAHLERLSRTQWLLLGAGAGLTGLLGWLYWSSQRRRQQEALANAGREQQLTLEKQLVTDELDRARADLALLMEALQQKQAQLVLSNPPLATADPSLLNAHLLTNDDWAEFRRRFERVHPLFFGQLRHQFTDLTPAEERLMALSKLRIDGLHMSRMLGISPESIRKAKYRLRKKLGVTGSTPLLELLE</sequence>
<reference evidence="2" key="1">
    <citation type="submission" date="2021-03" db="EMBL/GenBank/DDBJ databases">
        <title>Fibrella sp. HMF5335 genome sequencing and assembly.</title>
        <authorList>
            <person name="Kang H."/>
            <person name="Kim H."/>
            <person name="Bae S."/>
            <person name="Joh K."/>
        </authorList>
    </citation>
    <scope>NUCLEOTIDE SEQUENCE</scope>
    <source>
        <strain evidence="2">HMF5335</strain>
    </source>
</reference>
<name>A0A939K3G4_9BACT</name>
<dbReference type="EMBL" id="JAFMYV010000001">
    <property type="protein sequence ID" value="MBO0935111.1"/>
    <property type="molecule type" value="Genomic_DNA"/>
</dbReference>
<evidence type="ECO:0000313" key="3">
    <source>
        <dbReference type="Proteomes" id="UP000664034"/>
    </source>
</evidence>
<evidence type="ECO:0000313" key="2">
    <source>
        <dbReference type="EMBL" id="MBO0935111.1"/>
    </source>
</evidence>
<feature type="coiled-coil region" evidence="1">
    <location>
        <begin position="452"/>
        <end position="486"/>
    </location>
</feature>
<dbReference type="SUPFAM" id="SSF46894">
    <property type="entry name" value="C-terminal effector domain of the bipartite response regulators"/>
    <property type="match status" value="1"/>
</dbReference>
<keyword evidence="3" id="KW-1185">Reference proteome</keyword>
<proteinExistence type="predicted"/>
<dbReference type="InterPro" id="IPR011990">
    <property type="entry name" value="TPR-like_helical_dom_sf"/>
</dbReference>
<dbReference type="RefSeq" id="WP_207362679.1">
    <property type="nucleotide sequence ID" value="NZ_JAFMYV010000001.1"/>
</dbReference>
<protein>
    <recommendedName>
        <fullName evidence="4">Tetratricopeptide repeat protein</fullName>
    </recommendedName>
</protein>
<dbReference type="Gene3D" id="1.25.40.10">
    <property type="entry name" value="Tetratricopeptide repeat domain"/>
    <property type="match status" value="1"/>
</dbReference>
<gene>
    <name evidence="2" type="ORF">J2I47_00995</name>
</gene>
<evidence type="ECO:0000256" key="1">
    <source>
        <dbReference type="SAM" id="Coils"/>
    </source>
</evidence>
<comment type="caution">
    <text evidence="2">The sequence shown here is derived from an EMBL/GenBank/DDBJ whole genome shotgun (WGS) entry which is preliminary data.</text>
</comment>
<dbReference type="GO" id="GO:0006355">
    <property type="term" value="P:regulation of DNA-templated transcription"/>
    <property type="evidence" value="ECO:0007669"/>
    <property type="project" value="InterPro"/>
</dbReference>